<dbReference type="Gene3D" id="3.40.50.300">
    <property type="entry name" value="P-loop containing nucleotide triphosphate hydrolases"/>
    <property type="match status" value="1"/>
</dbReference>
<protein>
    <submittedName>
        <fullName evidence="6">Metal ABC transporter ATP-binding protein</fullName>
    </submittedName>
</protein>
<dbReference type="GO" id="GO:0016887">
    <property type="term" value="F:ATP hydrolysis activity"/>
    <property type="evidence" value="ECO:0007669"/>
    <property type="project" value="InterPro"/>
</dbReference>
<evidence type="ECO:0000256" key="1">
    <source>
        <dbReference type="ARBA" id="ARBA00005417"/>
    </source>
</evidence>
<evidence type="ECO:0000256" key="3">
    <source>
        <dbReference type="ARBA" id="ARBA00022741"/>
    </source>
</evidence>
<dbReference type="AlphaFoldDB" id="A0A974BGW3"/>
<dbReference type="InterPro" id="IPR050153">
    <property type="entry name" value="Metal_Ion_Import_ABC"/>
</dbReference>
<dbReference type="PANTHER" id="PTHR42734:SF17">
    <property type="entry name" value="METAL TRANSPORT SYSTEM ATP-BINDING PROTEIN TM_0124-RELATED"/>
    <property type="match status" value="1"/>
</dbReference>
<dbReference type="InterPro" id="IPR003593">
    <property type="entry name" value="AAA+_ATPase"/>
</dbReference>
<comment type="caution">
    <text evidence="6">The sequence shown here is derived from an EMBL/GenBank/DDBJ whole genome shotgun (WGS) entry which is preliminary data.</text>
</comment>
<organism evidence="6 7">
    <name type="scientific">Sedimentibacter hydroxybenzoicus DSM 7310</name>
    <dbReference type="NCBI Taxonomy" id="1123245"/>
    <lineage>
        <taxon>Bacteria</taxon>
        <taxon>Bacillati</taxon>
        <taxon>Bacillota</taxon>
        <taxon>Tissierellia</taxon>
        <taxon>Sedimentibacter</taxon>
    </lineage>
</organism>
<dbReference type="InterPro" id="IPR017871">
    <property type="entry name" value="ABC_transporter-like_CS"/>
</dbReference>
<dbReference type="PROSITE" id="PS00211">
    <property type="entry name" value="ABC_TRANSPORTER_1"/>
    <property type="match status" value="1"/>
</dbReference>
<evidence type="ECO:0000256" key="2">
    <source>
        <dbReference type="ARBA" id="ARBA00022448"/>
    </source>
</evidence>
<evidence type="ECO:0000256" key="4">
    <source>
        <dbReference type="ARBA" id="ARBA00022840"/>
    </source>
</evidence>
<evidence type="ECO:0000313" key="6">
    <source>
        <dbReference type="EMBL" id="NYB72915.1"/>
    </source>
</evidence>
<dbReference type="Pfam" id="PF00005">
    <property type="entry name" value="ABC_tran"/>
    <property type="match status" value="1"/>
</dbReference>
<dbReference type="InterPro" id="IPR027417">
    <property type="entry name" value="P-loop_NTPase"/>
</dbReference>
<comment type="similarity">
    <text evidence="1">Belongs to the ABC transporter superfamily.</text>
</comment>
<name>A0A974BGW3_SEDHY</name>
<evidence type="ECO:0000313" key="7">
    <source>
        <dbReference type="Proteomes" id="UP000611629"/>
    </source>
</evidence>
<dbReference type="PROSITE" id="PS50893">
    <property type="entry name" value="ABC_TRANSPORTER_2"/>
    <property type="match status" value="1"/>
</dbReference>
<gene>
    <name evidence="6" type="ORF">HZF24_02030</name>
</gene>
<dbReference type="Proteomes" id="UP000611629">
    <property type="component" value="Unassembled WGS sequence"/>
</dbReference>
<reference evidence="6" key="1">
    <citation type="submission" date="2020-07" db="EMBL/GenBank/DDBJ databases">
        <title>Genomic analysis of a strain of Sedimentibacter Hydroxybenzoicus DSM7310.</title>
        <authorList>
            <person name="Ma S."/>
        </authorList>
    </citation>
    <scope>NUCLEOTIDE SEQUENCE</scope>
    <source>
        <strain evidence="6">DSM 7310</strain>
    </source>
</reference>
<dbReference type="InterPro" id="IPR003439">
    <property type="entry name" value="ABC_transporter-like_ATP-bd"/>
</dbReference>
<keyword evidence="7" id="KW-1185">Reference proteome</keyword>
<dbReference type="SMART" id="SM00382">
    <property type="entry name" value="AAA"/>
    <property type="match status" value="1"/>
</dbReference>
<dbReference type="EMBL" id="JACBNQ010000001">
    <property type="protein sequence ID" value="NYB72915.1"/>
    <property type="molecule type" value="Genomic_DNA"/>
</dbReference>
<evidence type="ECO:0000259" key="5">
    <source>
        <dbReference type="PROSITE" id="PS50893"/>
    </source>
</evidence>
<sequence>MTKLIRCDNLNFYYDRHQAVKDVSFCVNEGDYLSIVGENGSGKSTLMKGLLGLKSPSSGEISFNEIKQTQIGYLPQQNPVKFDFPASVYEVILSGCLSSRGLKPFYSRKDKLKAAENMEKLGISSLSKASYRDLSGGQQQRVLLARALCATEKLLLLDEPVSGLDPLVTSELYQLIYKLNKDYGVTIIMISHDILSSVKYSNVILHMNTSSLFFGHVTEYKETAVYKRMIGGNEND</sequence>
<dbReference type="PANTHER" id="PTHR42734">
    <property type="entry name" value="METAL TRANSPORT SYSTEM ATP-BINDING PROTEIN TM_0124-RELATED"/>
    <property type="match status" value="1"/>
</dbReference>
<dbReference type="CDD" id="cd03235">
    <property type="entry name" value="ABC_Metallic_Cations"/>
    <property type="match status" value="1"/>
</dbReference>
<accession>A0A974BGW3</accession>
<dbReference type="SUPFAM" id="SSF52540">
    <property type="entry name" value="P-loop containing nucleoside triphosphate hydrolases"/>
    <property type="match status" value="1"/>
</dbReference>
<proteinExistence type="inferred from homology"/>
<keyword evidence="2" id="KW-0813">Transport</keyword>
<dbReference type="GO" id="GO:0005524">
    <property type="term" value="F:ATP binding"/>
    <property type="evidence" value="ECO:0007669"/>
    <property type="project" value="UniProtKB-KW"/>
</dbReference>
<feature type="domain" description="ABC transporter" evidence="5">
    <location>
        <begin position="5"/>
        <end position="234"/>
    </location>
</feature>
<keyword evidence="4 6" id="KW-0067">ATP-binding</keyword>
<dbReference type="RefSeq" id="WP_179236585.1">
    <property type="nucleotide sequence ID" value="NZ_JACBNQ010000001.1"/>
</dbReference>
<keyword evidence="3" id="KW-0547">Nucleotide-binding</keyword>